<feature type="binding site" evidence="3">
    <location>
        <begin position="10"/>
        <end position="12"/>
    </location>
    <ligand>
        <name>substrate</name>
    </ligand>
</feature>
<dbReference type="Pfam" id="PF00702">
    <property type="entry name" value="Hydrolase"/>
    <property type="match status" value="1"/>
</dbReference>
<accession>A0A0F7PZ65</accession>
<proteinExistence type="inferred from homology"/>
<dbReference type="SUPFAM" id="SSF56784">
    <property type="entry name" value="HAD-like"/>
    <property type="match status" value="1"/>
</dbReference>
<dbReference type="InterPro" id="IPR010976">
    <property type="entry name" value="B-phosphoglucomutase_hydrolase"/>
</dbReference>
<dbReference type="SFLD" id="SFLDG01129">
    <property type="entry name" value="C1.5:_HAD__Beta-PGM__Phosphata"/>
    <property type="match status" value="1"/>
</dbReference>
<dbReference type="AlphaFoldDB" id="A0A0F7PZ65"/>
<dbReference type="GO" id="GO:0005975">
    <property type="term" value="P:carbohydrate metabolic process"/>
    <property type="evidence" value="ECO:0007669"/>
    <property type="project" value="InterPro"/>
</dbReference>
<dbReference type="PATRIC" id="fig|1194971.3.peg.1217"/>
<dbReference type="GO" id="GO:0000287">
    <property type="term" value="F:magnesium ion binding"/>
    <property type="evidence" value="ECO:0007669"/>
    <property type="project" value="InterPro"/>
</dbReference>
<evidence type="ECO:0000256" key="4">
    <source>
        <dbReference type="PIRSR" id="PIRSR610972-3"/>
    </source>
</evidence>
<evidence type="ECO:0000256" key="5">
    <source>
        <dbReference type="PIRSR" id="PIRSR610972-4"/>
    </source>
</evidence>
<dbReference type="PANTHER" id="PTHR18901">
    <property type="entry name" value="2-DEOXYGLUCOSE-6-PHOSPHATE PHOSPHATASE 2"/>
    <property type="match status" value="1"/>
</dbReference>
<dbReference type="NCBIfam" id="TIGR01509">
    <property type="entry name" value="HAD-SF-IA-v3"/>
    <property type="match status" value="1"/>
</dbReference>
<feature type="binding site" evidence="4">
    <location>
        <position position="175"/>
    </location>
    <ligand>
        <name>Mg(2+)</name>
        <dbReference type="ChEBI" id="CHEBI:18420"/>
    </ligand>
</feature>
<dbReference type="InterPro" id="IPR006439">
    <property type="entry name" value="HAD-SF_hydro_IA"/>
</dbReference>
<protein>
    <submittedName>
        <fullName evidence="6">Beta-phosphoglucomutase</fullName>
    </submittedName>
</protein>
<dbReference type="InterPro" id="IPR036412">
    <property type="entry name" value="HAD-like_sf"/>
</dbReference>
<name>A0A0F7PZ65_9LACO</name>
<evidence type="ECO:0000313" key="6">
    <source>
        <dbReference type="EMBL" id="AKI04760.1"/>
    </source>
</evidence>
<sequence>MNSLKGVVFDLDGVITDTAKFHFEAWSQLAKEKFDLTLPAEFESKLKGISRIESLERILEFGNLSDKYTSDQVAEMANEKNTYYVAAIDSQLTENDILPGVKRLLDELKENGMKLAIASASKNAPHILEKLGIIDEFDAIADPAKVAKGKPAPDIFIAGAEAINLDPKDCVGVEDAVAGVAAIKSAGMVAVAVGDKDELSQADEVVPSTQDFSYELFNQVWNKVNK</sequence>
<gene>
    <name evidence="6" type="ORF">LsR_01215</name>
</gene>
<dbReference type="Gene3D" id="3.40.50.1000">
    <property type="entry name" value="HAD superfamily/HAD-like"/>
    <property type="match status" value="1"/>
</dbReference>
<feature type="binding site" evidence="3">
    <location>
        <position position="26"/>
    </location>
    <ligand>
        <name>substrate</name>
    </ligand>
</feature>
<comment type="cofactor">
    <cofactor evidence="4">
        <name>Mg(2+)</name>
        <dbReference type="ChEBI" id="CHEBI:18420"/>
    </cofactor>
    <text evidence="4">Binds 2 magnesium ions per subunit.</text>
</comment>
<feature type="binding site" evidence="4">
    <location>
        <position position="174"/>
    </location>
    <ligand>
        <name>Mg(2+)</name>
        <dbReference type="ChEBI" id="CHEBI:18420"/>
    </ligand>
</feature>
<dbReference type="PRINTS" id="PR00413">
    <property type="entry name" value="HADHALOGNASE"/>
</dbReference>
<dbReference type="InterPro" id="IPR023214">
    <property type="entry name" value="HAD_sf"/>
</dbReference>
<keyword evidence="4" id="KW-0479">Metal-binding</keyword>
<dbReference type="PANTHER" id="PTHR18901:SF38">
    <property type="entry name" value="PSEUDOURIDINE-5'-PHOSPHATASE"/>
    <property type="match status" value="1"/>
</dbReference>
<evidence type="ECO:0000256" key="1">
    <source>
        <dbReference type="ARBA" id="ARBA00006171"/>
    </source>
</evidence>
<dbReference type="CDD" id="cd02598">
    <property type="entry name" value="HAD_BPGM"/>
    <property type="match status" value="1"/>
</dbReference>
<dbReference type="SFLD" id="SFLDF00046">
    <property type="entry name" value="beta-phosphoglucomutase"/>
    <property type="match status" value="1"/>
</dbReference>
<evidence type="ECO:0000313" key="7">
    <source>
        <dbReference type="Proteomes" id="UP000035027"/>
    </source>
</evidence>
<feature type="binding site" evidence="3">
    <location>
        <begin position="119"/>
        <end position="123"/>
    </location>
    <ligand>
        <name>substrate</name>
    </ligand>
</feature>
<feature type="active site" description="Proton donor/acceptor" evidence="2">
    <location>
        <position position="12"/>
    </location>
</feature>
<dbReference type="InterPro" id="IPR010972">
    <property type="entry name" value="Beta-PGM"/>
</dbReference>
<evidence type="ECO:0000256" key="2">
    <source>
        <dbReference type="PIRSR" id="PIRSR610972-1"/>
    </source>
</evidence>
<feature type="binding site" evidence="4">
    <location>
        <position position="12"/>
    </location>
    <ligand>
        <name>Mg(2+)</name>
        <dbReference type="ChEBI" id="CHEBI:18420"/>
    </ligand>
</feature>
<dbReference type="NCBIfam" id="TIGR02009">
    <property type="entry name" value="PGMB-YQAB-SF"/>
    <property type="match status" value="1"/>
</dbReference>
<reference evidence="6 7" key="1">
    <citation type="submission" date="2015-05" db="EMBL/GenBank/DDBJ databases">
        <title>Complete genome sequence of Lactobacillus salivarius Ren, a probiotic strain with antitumor activity.</title>
        <authorList>
            <person name="Sun E."/>
            <person name="Zhao L."/>
            <person name="Liu S."/>
            <person name="Zhang M."/>
            <person name="Guo H."/>
            <person name="Ren F."/>
        </authorList>
    </citation>
    <scope>NUCLEOTIDE SEQUENCE [LARGE SCALE GENOMIC DNA]</scope>
    <source>
        <strain evidence="6 7">Ren</strain>
    </source>
</reference>
<dbReference type="Proteomes" id="UP000035027">
    <property type="component" value="Chromosome"/>
</dbReference>
<dbReference type="GO" id="GO:0008801">
    <property type="term" value="F:beta-phosphoglucomutase activity"/>
    <property type="evidence" value="ECO:0007669"/>
    <property type="project" value="InterPro"/>
</dbReference>
<feature type="binding site" evidence="4">
    <location>
        <position position="10"/>
    </location>
    <ligand>
        <name>Mg(2+)</name>
        <dbReference type="ChEBI" id="CHEBI:18420"/>
    </ligand>
</feature>
<dbReference type="SFLD" id="SFLDS00003">
    <property type="entry name" value="Haloacid_Dehalogenase"/>
    <property type="match status" value="1"/>
</dbReference>
<feature type="binding site" evidence="3">
    <location>
        <position position="54"/>
    </location>
    <ligand>
        <name>substrate</name>
    </ligand>
</feature>
<dbReference type="SFLD" id="SFLDG01135">
    <property type="entry name" value="C1.5.6:_HAD__Beta-PGM__Phospha"/>
    <property type="match status" value="1"/>
</dbReference>
<dbReference type="EMBL" id="CP011403">
    <property type="protein sequence ID" value="AKI04760.1"/>
    <property type="molecule type" value="Genomic_DNA"/>
</dbReference>
<dbReference type="InterPro" id="IPR023198">
    <property type="entry name" value="PGP-like_dom2"/>
</dbReference>
<dbReference type="NCBIfam" id="TIGR01990">
    <property type="entry name" value="bPGM"/>
    <property type="match status" value="1"/>
</dbReference>
<feature type="binding site" evidence="3">
    <location>
        <position position="150"/>
    </location>
    <ligand>
        <name>substrate</name>
    </ligand>
</feature>
<evidence type="ECO:0000256" key="3">
    <source>
        <dbReference type="PIRSR" id="PIRSR610972-2"/>
    </source>
</evidence>
<feature type="active site" description="Proton donor/acceptor" evidence="2">
    <location>
        <position position="10"/>
    </location>
</feature>
<feature type="binding site" evidence="3">
    <location>
        <position position="80"/>
    </location>
    <ligand>
        <name>substrate</name>
    </ligand>
</feature>
<keyword evidence="4" id="KW-0460">Magnesium</keyword>
<feature type="binding site" evidence="3">
    <location>
        <begin position="46"/>
        <end position="51"/>
    </location>
    <ligand>
        <name>substrate</name>
    </ligand>
</feature>
<feature type="site" description="Important for catalytic activity and assists the phosphoryl transfer reaction to Asp8 by balancing charge and orienting the reacting groups" evidence="5">
    <location>
        <position position="150"/>
    </location>
</feature>
<organism evidence="6 7">
    <name type="scientific">Ligilactobacillus salivarius str. Ren</name>
    <dbReference type="NCBI Taxonomy" id="1194971"/>
    <lineage>
        <taxon>Bacteria</taxon>
        <taxon>Bacillati</taxon>
        <taxon>Bacillota</taxon>
        <taxon>Bacilli</taxon>
        <taxon>Lactobacillales</taxon>
        <taxon>Lactobacillaceae</taxon>
        <taxon>Ligilactobacillus</taxon>
    </lineage>
</organism>
<comment type="similarity">
    <text evidence="1">Belongs to the HAD-like hydrolase superfamily. CbbY/CbbZ/Gph/YieH family.</text>
</comment>
<dbReference type="Gene3D" id="1.10.150.240">
    <property type="entry name" value="Putative phosphatase, domain 2"/>
    <property type="match status" value="1"/>
</dbReference>
<feature type="site" description="Important for catalytic activity and assists the phosphoryl transfer reaction to Asp8 by balancing charge and orienting the reacting groups" evidence="5">
    <location>
        <position position="119"/>
    </location>
</feature>